<organism evidence="8 9">
    <name type="scientific">Vitis vinifera</name>
    <name type="common">Grape</name>
    <dbReference type="NCBI Taxonomy" id="29760"/>
    <lineage>
        <taxon>Eukaryota</taxon>
        <taxon>Viridiplantae</taxon>
        <taxon>Streptophyta</taxon>
        <taxon>Embryophyta</taxon>
        <taxon>Tracheophyta</taxon>
        <taxon>Spermatophyta</taxon>
        <taxon>Magnoliopsida</taxon>
        <taxon>eudicotyledons</taxon>
        <taxon>Gunneridae</taxon>
        <taxon>Pentapetalae</taxon>
        <taxon>rosids</taxon>
        <taxon>Vitales</taxon>
        <taxon>Vitaceae</taxon>
        <taxon>Viteae</taxon>
        <taxon>Vitis</taxon>
    </lineage>
</organism>
<dbReference type="AlphaFoldDB" id="A0A438DS37"/>
<dbReference type="InterPro" id="IPR039772">
    <property type="entry name" value="Bin3-like"/>
</dbReference>
<dbReference type="PANTHER" id="PTHR12315:SF0">
    <property type="entry name" value="7SK SNRNA METHYLPHOSPHATE CAPPING ENZYME"/>
    <property type="match status" value="1"/>
</dbReference>
<keyword evidence="2 6" id="KW-0489">Methyltransferase</keyword>
<keyword evidence="4 5" id="KW-0949">S-adenosyl-L-methionine</keyword>
<evidence type="ECO:0000256" key="3">
    <source>
        <dbReference type="ARBA" id="ARBA00022679"/>
    </source>
</evidence>
<dbReference type="CDD" id="cd02440">
    <property type="entry name" value="AdoMet_MTases"/>
    <property type="match status" value="1"/>
</dbReference>
<protein>
    <recommendedName>
        <fullName evidence="6">RNA methyltransferase</fullName>
        <ecNumber evidence="6">2.1.1.-</ecNumber>
    </recommendedName>
</protein>
<dbReference type="PROSITE" id="PS51515">
    <property type="entry name" value="BIN3_SAM"/>
    <property type="match status" value="1"/>
</dbReference>
<name>A0A438DS37_VITVI</name>
<dbReference type="InterPro" id="IPR029063">
    <property type="entry name" value="SAM-dependent_MTases_sf"/>
</dbReference>
<dbReference type="PANTHER" id="PTHR12315">
    <property type="entry name" value="BICOID-INTERACTING PROTEIN RELATED"/>
    <property type="match status" value="1"/>
</dbReference>
<proteinExistence type="inferred from homology"/>
<dbReference type="GO" id="GO:0008173">
    <property type="term" value="F:RNA methyltransferase activity"/>
    <property type="evidence" value="ECO:0007669"/>
    <property type="project" value="UniProtKB-UniRule"/>
</dbReference>
<gene>
    <name evidence="8" type="primary">VvCHDh000775_0</name>
    <name evidence="8" type="ORF">CK203_071159</name>
</gene>
<dbReference type="InterPro" id="IPR024160">
    <property type="entry name" value="BIN3_SAM-bd_dom"/>
</dbReference>
<dbReference type="GO" id="GO:0032259">
    <property type="term" value="P:methylation"/>
    <property type="evidence" value="ECO:0007669"/>
    <property type="project" value="UniProtKB-KW"/>
</dbReference>
<evidence type="ECO:0000256" key="5">
    <source>
        <dbReference type="PROSITE-ProRule" id="PRU00848"/>
    </source>
</evidence>
<dbReference type="Proteomes" id="UP000288805">
    <property type="component" value="Unassembled WGS sequence"/>
</dbReference>
<evidence type="ECO:0000259" key="7">
    <source>
        <dbReference type="PROSITE" id="PS51515"/>
    </source>
</evidence>
<dbReference type="Pfam" id="PF06859">
    <property type="entry name" value="Bin3"/>
    <property type="match status" value="1"/>
</dbReference>
<evidence type="ECO:0000256" key="6">
    <source>
        <dbReference type="RuleBase" id="RU367087"/>
    </source>
</evidence>
<reference evidence="8 9" key="1">
    <citation type="journal article" date="2018" name="PLoS Genet.">
        <title>Population sequencing reveals clonal diversity and ancestral inbreeding in the grapevine cultivar Chardonnay.</title>
        <authorList>
            <person name="Roach M.J."/>
            <person name="Johnson D.L."/>
            <person name="Bohlmann J."/>
            <person name="van Vuuren H.J."/>
            <person name="Jones S.J."/>
            <person name="Pretorius I.S."/>
            <person name="Schmidt S.A."/>
            <person name="Borneman A.R."/>
        </authorList>
    </citation>
    <scope>NUCLEOTIDE SEQUENCE [LARGE SCALE GENOMIC DNA]</scope>
    <source>
        <strain evidence="9">cv. Chardonnay</strain>
        <tissue evidence="8">Leaf</tissue>
    </source>
</reference>
<feature type="domain" description="Bin3-type SAM" evidence="7">
    <location>
        <begin position="44"/>
        <end position="333"/>
    </location>
</feature>
<evidence type="ECO:0000256" key="1">
    <source>
        <dbReference type="ARBA" id="ARBA00008361"/>
    </source>
</evidence>
<dbReference type="SUPFAM" id="SSF53335">
    <property type="entry name" value="S-adenosyl-L-methionine-dependent methyltransferases"/>
    <property type="match status" value="1"/>
</dbReference>
<dbReference type="Pfam" id="PF06325">
    <property type="entry name" value="PrmA"/>
    <property type="match status" value="1"/>
</dbReference>
<evidence type="ECO:0000313" key="9">
    <source>
        <dbReference type="Proteomes" id="UP000288805"/>
    </source>
</evidence>
<accession>A0A438DS37</accession>
<sequence>MDNNEQAEKASGANKRKRKRKEIAPFGNYRNYYGYRIGQEFEEDPRLKVLKKEWFEGKDCLDIGCNNGLITIAIAKKFHCQSILGIDIDPDRVEDAHWNLRKILRKESAGKMHLNTSKIEAVERANGLHDCTSASSNEQTKDISRDFSTCKEKDLSDIVSFQQENFVQSWRPRQDKSYHTILWISGSLLAWESLLVYASPGEGRADKLAWAGFLEAKSFFELNKRFHVFCLSVTKWIHLNWGDDGLITLFVKIWKLLHPGGILVLEPQPWSSYAKNRLVSERTAANYSEIIFFPNYFQEILLDKVGFRKVENLTSSLSGSKTGFNRPILAFQK</sequence>
<dbReference type="EC" id="2.1.1.-" evidence="6"/>
<evidence type="ECO:0000256" key="4">
    <source>
        <dbReference type="ARBA" id="ARBA00022691"/>
    </source>
</evidence>
<dbReference type="Gene3D" id="3.40.50.150">
    <property type="entry name" value="Vaccinia Virus protein VP39"/>
    <property type="match status" value="2"/>
</dbReference>
<dbReference type="InterPro" id="IPR010675">
    <property type="entry name" value="Bin3_C"/>
</dbReference>
<comment type="caution">
    <text evidence="8">The sequence shown here is derived from an EMBL/GenBank/DDBJ whole genome shotgun (WGS) entry which is preliminary data.</text>
</comment>
<dbReference type="GO" id="GO:0008171">
    <property type="term" value="F:O-methyltransferase activity"/>
    <property type="evidence" value="ECO:0007669"/>
    <property type="project" value="UniProtKB-UniRule"/>
</dbReference>
<evidence type="ECO:0000313" key="8">
    <source>
        <dbReference type="EMBL" id="RVW38307.1"/>
    </source>
</evidence>
<dbReference type="EMBL" id="QGNW01001508">
    <property type="protein sequence ID" value="RVW38307.1"/>
    <property type="molecule type" value="Genomic_DNA"/>
</dbReference>
<keyword evidence="3 6" id="KW-0808">Transferase</keyword>
<comment type="similarity">
    <text evidence="1 6">Belongs to the methyltransferase superfamily.</text>
</comment>
<evidence type="ECO:0000256" key="2">
    <source>
        <dbReference type="ARBA" id="ARBA00022603"/>
    </source>
</evidence>